<evidence type="ECO:0000256" key="6">
    <source>
        <dbReference type="SAM" id="Phobius"/>
    </source>
</evidence>
<protein>
    <submittedName>
        <fullName evidence="7">Ankyrin repeat and MYND domain-containing protein 2</fullName>
    </submittedName>
</protein>
<gene>
    <name evidence="7" type="primary">ANKMY2</name>
    <name evidence="7" type="ORF">AK812_SmicGene38467</name>
</gene>
<proteinExistence type="predicted"/>
<dbReference type="InterPro" id="IPR036770">
    <property type="entry name" value="Ankyrin_rpt-contain_sf"/>
</dbReference>
<evidence type="ECO:0000256" key="5">
    <source>
        <dbReference type="SAM" id="MobiDB-lite"/>
    </source>
</evidence>
<dbReference type="Proteomes" id="UP000186817">
    <property type="component" value="Unassembled WGS sequence"/>
</dbReference>
<feature type="transmembrane region" description="Helical" evidence="6">
    <location>
        <begin position="1351"/>
        <end position="1367"/>
    </location>
</feature>
<accession>A0A1Q9CDQ0</accession>
<keyword evidence="6" id="KW-0812">Transmembrane</keyword>
<organism evidence="7 8">
    <name type="scientific">Symbiodinium microadriaticum</name>
    <name type="common">Dinoflagellate</name>
    <name type="synonym">Zooxanthella microadriatica</name>
    <dbReference type="NCBI Taxonomy" id="2951"/>
    <lineage>
        <taxon>Eukaryota</taxon>
        <taxon>Sar</taxon>
        <taxon>Alveolata</taxon>
        <taxon>Dinophyceae</taxon>
        <taxon>Suessiales</taxon>
        <taxon>Symbiodiniaceae</taxon>
        <taxon>Symbiodinium</taxon>
    </lineage>
</organism>
<reference evidence="7 8" key="1">
    <citation type="submission" date="2016-02" db="EMBL/GenBank/DDBJ databases">
        <title>Genome analysis of coral dinoflagellate symbionts highlights evolutionary adaptations to a symbiotic lifestyle.</title>
        <authorList>
            <person name="Aranda M."/>
            <person name="Li Y."/>
            <person name="Liew Y.J."/>
            <person name="Baumgarten S."/>
            <person name="Simakov O."/>
            <person name="Wilson M."/>
            <person name="Piel J."/>
            <person name="Ashoor H."/>
            <person name="Bougouffa S."/>
            <person name="Bajic V.B."/>
            <person name="Ryu T."/>
            <person name="Ravasi T."/>
            <person name="Bayer T."/>
            <person name="Micklem G."/>
            <person name="Kim H."/>
            <person name="Bhak J."/>
            <person name="Lajeunesse T.C."/>
            <person name="Voolstra C.R."/>
        </authorList>
    </citation>
    <scope>NUCLEOTIDE SEQUENCE [LARGE SCALE GENOMIC DNA]</scope>
    <source>
        <strain evidence="7 8">CCMP2467</strain>
    </source>
</reference>
<comment type="caution">
    <text evidence="7">The sequence shown here is derived from an EMBL/GenBank/DDBJ whole genome shotgun (WGS) entry which is preliminary data.</text>
</comment>
<evidence type="ECO:0000256" key="1">
    <source>
        <dbReference type="ARBA" id="ARBA00022737"/>
    </source>
</evidence>
<feature type="coiled-coil region" evidence="4">
    <location>
        <begin position="168"/>
        <end position="202"/>
    </location>
</feature>
<feature type="region of interest" description="Disordered" evidence="5">
    <location>
        <begin position="1"/>
        <end position="24"/>
    </location>
</feature>
<keyword evidence="8" id="KW-1185">Reference proteome</keyword>
<dbReference type="PANTHER" id="PTHR24171:SF8">
    <property type="entry name" value="BRCA1-ASSOCIATED RING DOMAIN PROTEIN 1"/>
    <property type="match status" value="1"/>
</dbReference>
<name>A0A1Q9CDQ0_SYMMI</name>
<keyword evidence="1" id="KW-0677">Repeat</keyword>
<feature type="region of interest" description="Disordered" evidence="5">
    <location>
        <begin position="116"/>
        <end position="141"/>
    </location>
</feature>
<evidence type="ECO:0000313" key="7">
    <source>
        <dbReference type="EMBL" id="OLP81051.1"/>
    </source>
</evidence>
<feature type="transmembrane region" description="Helical" evidence="6">
    <location>
        <begin position="1107"/>
        <end position="1127"/>
    </location>
</feature>
<dbReference type="PROSITE" id="PS50088">
    <property type="entry name" value="ANK_REPEAT"/>
    <property type="match status" value="1"/>
</dbReference>
<sequence>MGAVGADTSPYGAEDEEEADRKRETSKALKNLKTLSANQVTQVQALVPLVLLLSQIGRAQGLGQDGGYLVDEETAANLVTYVAIGVTFLMIGILPFGFLGLLRWSLRALLQRRKTTAEAETQTSTSNRVPKEVQANRGMSRAEQKFSEEYVDRCTDLEALLSQRCRQIKEMEQALFDLRNENRQLQQRVENLRRRREPEEIAVAPARGQKFHLPSCGHLKGSHVKVYALRLKCPGLDMALRVRLPDYPSKSSLPMFLSKVRRQGLANPFREASCPSLCIRVSAELWNDTVDFRGHQWRTEDISDELEHAWIRHFGPNRQRIHEVFGCRVPIFVNWYALLHRDITNADHYIRAWGTVGVTMLYNPECSFVTLSVLDRGPKPPQEAKVEMPNLLVFGSSHGHVPIPLVRKASCPTLLLPLRYYIACMGQRGFARSVVLDALRTDAFLSALAANNPAWPRENLVFTGVAPGGPAGFERMAAQSKFCIVTARFGRSAFMLAEVVQVGGCLPVYIWDDVEWAPLTGVNNLTSFGFSLRVTQLWKLPILLRNMTSRKYSRMKERMARARAAYTMPGTMAAIRSFMRGRPSLRYQPLPPERVAAHDRLFKIGREQVQRHWAQRPRSNRPHAEESNGLRKLPRGDMAAAEDATKLADYMQAVVRKAADTTNPPVTYGYKADPAMGVGYWMQESVKCKVLEKPFVVPSGLDHHQGYRVLFSYCSEASEVLSQGLFRSVDGQEVLRGFGSVFNVDVPFEQSALVETDVTSLAAEVDIFVSHSWSSNRWSKYLAVCFALNMRNSVVACALALAMLFSYDLHCAATDSSWCAGTGFTIMVCLCIMFLFVFALFLGQHLLCGLCGPKLWVDRLCILQTDDEQKARQINALPYFVMQSKQLLMLYDDSYLQRLWCVTELAVFVKCSGAARVRFYPLWLPRWLLITLLLDAMQVCVFLLVMWLFPQTLAVTSSLVGNRGWNHFLGPVVGWGLPCLPGYLLVLAPSMWSLKDKAVGHKQMLQQLVAFDVRNCSCSDESDRILLEALISEFFEVTDDNDAPVVADPTVEEGPLAVEVPMEDPMTARSSSSRYPTAKGNGLDAFNEYVRGPLRAALMERLGDETYLPWSMCFVAFIPQCIVLAVFNLEESVIDPSTYDFPAGPVGWCLCLAQWIIFSLMSVPLLLPTLLRLTHVIDNGEGVKHMLEGALPPTLPATEKEPADFQSLADIANNFGAKDPEAAKEGNVKKLEAGLDAGVPGNVVDEHGVSALMMAAFMGSTPACEVLLKKGAEVNHQERHGKRSALMFASQGGHLDVAKTLLTNKADTSLVLGVLSQCSQMLCETCQRGAGRPIAMFSDALRDLPARQQRPWVLLSAVVLTILRFGVCRRRGMMDRDHGEYGSSEDQIAVGVQIIQRAFQRKVNSLDQEIKKMELTCEEHRANVASLDRKNSALQELYKTLGSLKKQILRLESLKAAVLKEIQGTMPLTAGELGYGGYSGPAPAAPSRSEVFRPRPQGTMPLTAGELGYGGYSGPAPAAPSRSEVFRPRPQAPVEPVVAPQPLQVPESFPEGIHLVTIRVNLEK</sequence>
<evidence type="ECO:0000256" key="2">
    <source>
        <dbReference type="ARBA" id="ARBA00023043"/>
    </source>
</evidence>
<feature type="transmembrane region" description="Helical" evidence="6">
    <location>
        <begin position="824"/>
        <end position="843"/>
    </location>
</feature>
<feature type="transmembrane region" description="Helical" evidence="6">
    <location>
        <begin position="78"/>
        <end position="104"/>
    </location>
</feature>
<dbReference type="InterPro" id="IPR002110">
    <property type="entry name" value="Ankyrin_rpt"/>
</dbReference>
<feature type="transmembrane region" description="Helical" evidence="6">
    <location>
        <begin position="927"/>
        <end position="948"/>
    </location>
</feature>
<feature type="transmembrane region" description="Helical" evidence="6">
    <location>
        <begin position="1147"/>
        <end position="1167"/>
    </location>
</feature>
<feature type="region of interest" description="Disordered" evidence="5">
    <location>
        <begin position="611"/>
        <end position="636"/>
    </location>
</feature>
<dbReference type="SMART" id="SM00248">
    <property type="entry name" value="ANK"/>
    <property type="match status" value="2"/>
</dbReference>
<dbReference type="Pfam" id="PF12796">
    <property type="entry name" value="Ank_2"/>
    <property type="match status" value="1"/>
</dbReference>
<dbReference type="SUPFAM" id="SSF48403">
    <property type="entry name" value="Ankyrin repeat"/>
    <property type="match status" value="1"/>
</dbReference>
<feature type="transmembrane region" description="Helical" evidence="6">
    <location>
        <begin position="781"/>
        <end position="804"/>
    </location>
</feature>
<dbReference type="Gene3D" id="1.25.40.20">
    <property type="entry name" value="Ankyrin repeat-containing domain"/>
    <property type="match status" value="1"/>
</dbReference>
<feature type="repeat" description="ANK" evidence="3">
    <location>
        <begin position="1247"/>
        <end position="1279"/>
    </location>
</feature>
<dbReference type="CDD" id="cd14686">
    <property type="entry name" value="bZIP"/>
    <property type="match status" value="1"/>
</dbReference>
<keyword evidence="4" id="KW-0175">Coiled coil</keyword>
<dbReference type="OrthoDB" id="5599468at2759"/>
<evidence type="ECO:0000313" key="8">
    <source>
        <dbReference type="Proteomes" id="UP000186817"/>
    </source>
</evidence>
<dbReference type="GO" id="GO:0004842">
    <property type="term" value="F:ubiquitin-protein transferase activity"/>
    <property type="evidence" value="ECO:0007669"/>
    <property type="project" value="TreeGrafter"/>
</dbReference>
<dbReference type="GO" id="GO:0085020">
    <property type="term" value="P:protein K6-linked ubiquitination"/>
    <property type="evidence" value="ECO:0007669"/>
    <property type="project" value="TreeGrafter"/>
</dbReference>
<feature type="transmembrane region" description="Helical" evidence="6">
    <location>
        <begin position="968"/>
        <end position="988"/>
    </location>
</feature>
<evidence type="ECO:0000256" key="4">
    <source>
        <dbReference type="SAM" id="Coils"/>
    </source>
</evidence>
<keyword evidence="2 3" id="KW-0040">ANK repeat</keyword>
<keyword evidence="6" id="KW-1133">Transmembrane helix</keyword>
<evidence type="ECO:0000256" key="3">
    <source>
        <dbReference type="PROSITE-ProRule" id="PRU00023"/>
    </source>
</evidence>
<feature type="coiled-coil region" evidence="4">
    <location>
        <begin position="1396"/>
        <end position="1454"/>
    </location>
</feature>
<dbReference type="PANTHER" id="PTHR24171">
    <property type="entry name" value="ANKYRIN REPEAT DOMAIN-CONTAINING PROTEIN 39-RELATED"/>
    <property type="match status" value="1"/>
</dbReference>
<dbReference type="PROSITE" id="PS50297">
    <property type="entry name" value="ANK_REP_REGION"/>
    <property type="match status" value="1"/>
</dbReference>
<dbReference type="EMBL" id="LSRX01001319">
    <property type="protein sequence ID" value="OLP81051.1"/>
    <property type="molecule type" value="Genomic_DNA"/>
</dbReference>
<keyword evidence="6" id="KW-0472">Membrane</keyword>